<dbReference type="EMBL" id="CP032485">
    <property type="protein sequence ID" value="QDH24779.1"/>
    <property type="molecule type" value="Genomic_DNA"/>
</dbReference>
<name>A0A4Y6V3Z0_9PROT</name>
<organism evidence="1 2">
    <name type="scientific">Neokomagataea tanensis</name>
    <dbReference type="NCBI Taxonomy" id="661191"/>
    <lineage>
        <taxon>Bacteria</taxon>
        <taxon>Pseudomonadati</taxon>
        <taxon>Pseudomonadota</taxon>
        <taxon>Alphaproteobacteria</taxon>
        <taxon>Acetobacterales</taxon>
        <taxon>Acetobacteraceae</taxon>
        <taxon>Neokomagataea</taxon>
    </lineage>
</organism>
<dbReference type="AlphaFoldDB" id="A0A4Y6V3Z0"/>
<reference evidence="1 2" key="1">
    <citation type="submission" date="2018-09" db="EMBL/GenBank/DDBJ databases">
        <title>The complete genome sequence of Neokomagataea tanensis NBRC 106556(T).</title>
        <authorList>
            <person name="Chua K.-O."/>
            <person name="See-Too W.-S."/>
            <person name="Hong K.-W."/>
            <person name="Yin W.-F."/>
            <person name="Chan K.-G."/>
        </authorList>
    </citation>
    <scope>NUCLEOTIDE SEQUENCE [LARGE SCALE GENOMIC DNA]</scope>
    <source>
        <strain evidence="2">AH13 \ NBRC 106556</strain>
    </source>
</reference>
<evidence type="ECO:0000313" key="1">
    <source>
        <dbReference type="EMBL" id="QDH24779.1"/>
    </source>
</evidence>
<dbReference type="KEGG" id="ntn:D5366_05575"/>
<keyword evidence="2" id="KW-1185">Reference proteome</keyword>
<gene>
    <name evidence="1" type="ORF">D5366_05575</name>
</gene>
<proteinExistence type="predicted"/>
<dbReference type="Proteomes" id="UP000317214">
    <property type="component" value="Chromosome"/>
</dbReference>
<accession>A0A4Y6V3Z0</accession>
<evidence type="ECO:0000313" key="2">
    <source>
        <dbReference type="Proteomes" id="UP000317214"/>
    </source>
</evidence>
<protein>
    <submittedName>
        <fullName evidence="1">Uncharacterized protein</fullName>
    </submittedName>
</protein>
<sequence>MIPLNLPCTENVNNHFYNIVDIKWRPIFYTAIREAYQNALSGKEIIISVTANRMLPAAQGPSYLTAYLLRCEPMALSTQVPFKN</sequence>